<comment type="caution">
    <text evidence="6">The sequence shown here is derived from an EMBL/GenBank/DDBJ whole genome shotgun (WGS) entry which is preliminary data.</text>
</comment>
<keyword evidence="5" id="KW-0539">Nucleus</keyword>
<evidence type="ECO:0000313" key="6">
    <source>
        <dbReference type="EMBL" id="OMJ10849.1"/>
    </source>
</evidence>
<protein>
    <recommendedName>
        <fullName evidence="9">Mediator of RNA polymerase II transcription subunit 22</fullName>
    </recommendedName>
</protein>
<dbReference type="AlphaFoldDB" id="A0A1R1X8B4"/>
<reference evidence="6" key="1">
    <citation type="submission" date="2017-01" db="EMBL/GenBank/DDBJ databases">
        <authorList>
            <person name="Mah S.A."/>
            <person name="Swanson W.J."/>
            <person name="Moy G.W."/>
            <person name="Vacquier V.D."/>
        </authorList>
    </citation>
    <scope>NUCLEOTIDE SEQUENCE [LARGE SCALE GENOMIC DNA]</scope>
    <source>
        <strain evidence="6">ID-206-W2</strain>
    </source>
</reference>
<dbReference type="OrthoDB" id="203279at2759"/>
<evidence type="ECO:0000256" key="2">
    <source>
        <dbReference type="ARBA" id="ARBA00005942"/>
    </source>
</evidence>
<accession>A0A1R1X8B4</accession>
<evidence type="ECO:0000256" key="5">
    <source>
        <dbReference type="ARBA" id="ARBA00023242"/>
    </source>
</evidence>
<dbReference type="PANTHER" id="PTHR12434:SF6">
    <property type="entry name" value="MEDIATOR OF RNA POLYMERASE II TRANSCRIPTION SUBUNIT 22"/>
    <property type="match status" value="1"/>
</dbReference>
<sequence>MFQKAKSSNEAATEKKTFPFNAKAVQEQNSEYSRKVTLDVENLVYALSSIVSHSKIQDKDAYWVAQESFLIQSKAVLLVKSAENLLKLVFDLKRAYLVNDTFHLLEITKQRNARIDKLISKNKASLLDLQTTLDSAILDLKAALLNK</sequence>
<evidence type="ECO:0000313" key="8">
    <source>
        <dbReference type="Proteomes" id="UP000187429"/>
    </source>
</evidence>
<evidence type="ECO:0008006" key="9">
    <source>
        <dbReference type="Google" id="ProtNLM"/>
    </source>
</evidence>
<comment type="similarity">
    <text evidence="2">Belongs to the Mediator complex subunit 22 family.</text>
</comment>
<dbReference type="GO" id="GO:0006357">
    <property type="term" value="P:regulation of transcription by RNA polymerase II"/>
    <property type="evidence" value="ECO:0007669"/>
    <property type="project" value="InterPro"/>
</dbReference>
<gene>
    <name evidence="6" type="ORF">AYI69_g10078</name>
    <name evidence="7" type="ORF">AYI69_g6716</name>
</gene>
<reference evidence="8" key="2">
    <citation type="submission" date="2017-01" db="EMBL/GenBank/DDBJ databases">
        <authorList>
            <person name="Wang Y."/>
            <person name="White M."/>
            <person name="Kvist S."/>
            <person name="Moncalvo J.-M."/>
        </authorList>
    </citation>
    <scope>NUCLEOTIDE SEQUENCE [LARGE SCALE GENOMIC DNA]</scope>
    <source>
        <strain evidence="8">ID-206-W2</strain>
    </source>
</reference>
<evidence type="ECO:0000256" key="3">
    <source>
        <dbReference type="ARBA" id="ARBA00023015"/>
    </source>
</evidence>
<dbReference type="InterPro" id="IPR009332">
    <property type="entry name" value="Med22"/>
</dbReference>
<dbReference type="GO" id="GO:0016592">
    <property type="term" value="C:mediator complex"/>
    <property type="evidence" value="ECO:0007669"/>
    <property type="project" value="InterPro"/>
</dbReference>
<dbReference type="Proteomes" id="UP000187429">
    <property type="component" value="Unassembled WGS sequence"/>
</dbReference>
<comment type="subcellular location">
    <subcellularLocation>
        <location evidence="1">Nucleus</location>
    </subcellularLocation>
</comment>
<evidence type="ECO:0000313" key="7">
    <source>
        <dbReference type="EMBL" id="OMJ19225.1"/>
    </source>
</evidence>
<dbReference type="GO" id="GO:0003712">
    <property type="term" value="F:transcription coregulator activity"/>
    <property type="evidence" value="ECO:0007669"/>
    <property type="project" value="InterPro"/>
</dbReference>
<keyword evidence="3" id="KW-0805">Transcription regulation</keyword>
<dbReference type="EMBL" id="LSSM01006395">
    <property type="protein sequence ID" value="OMJ10849.1"/>
    <property type="molecule type" value="Genomic_DNA"/>
</dbReference>
<keyword evidence="4" id="KW-0804">Transcription</keyword>
<evidence type="ECO:0000256" key="1">
    <source>
        <dbReference type="ARBA" id="ARBA00004123"/>
    </source>
</evidence>
<dbReference type="Pfam" id="PF06179">
    <property type="entry name" value="Med22"/>
    <property type="match status" value="1"/>
</dbReference>
<name>A0A1R1X8B4_9FUNG</name>
<organism evidence="6 8">
    <name type="scientific">Smittium culicis</name>
    <dbReference type="NCBI Taxonomy" id="133412"/>
    <lineage>
        <taxon>Eukaryota</taxon>
        <taxon>Fungi</taxon>
        <taxon>Fungi incertae sedis</taxon>
        <taxon>Zoopagomycota</taxon>
        <taxon>Kickxellomycotina</taxon>
        <taxon>Harpellomycetes</taxon>
        <taxon>Harpellales</taxon>
        <taxon>Legeriomycetaceae</taxon>
        <taxon>Smittium</taxon>
    </lineage>
</organism>
<keyword evidence="8" id="KW-1185">Reference proteome</keyword>
<dbReference type="PANTHER" id="PTHR12434">
    <property type="entry name" value="MEDIATOR OF RNA POLYMERASE II TRANSCRIPTION SUBUNIT 22"/>
    <property type="match status" value="1"/>
</dbReference>
<dbReference type="EMBL" id="LSSM01003064">
    <property type="protein sequence ID" value="OMJ19225.1"/>
    <property type="molecule type" value="Genomic_DNA"/>
</dbReference>
<evidence type="ECO:0000256" key="4">
    <source>
        <dbReference type="ARBA" id="ARBA00023163"/>
    </source>
</evidence>
<proteinExistence type="inferred from homology"/>